<proteinExistence type="predicted"/>
<evidence type="ECO:0000313" key="3">
    <source>
        <dbReference type="Proteomes" id="UP000247810"/>
    </source>
</evidence>
<evidence type="ECO:0000313" key="2">
    <source>
        <dbReference type="EMBL" id="PYH94951.1"/>
    </source>
</evidence>
<organism evidence="2 3">
    <name type="scientific">Aspergillus ellipticus CBS 707.79</name>
    <dbReference type="NCBI Taxonomy" id="1448320"/>
    <lineage>
        <taxon>Eukaryota</taxon>
        <taxon>Fungi</taxon>
        <taxon>Dikarya</taxon>
        <taxon>Ascomycota</taxon>
        <taxon>Pezizomycotina</taxon>
        <taxon>Eurotiomycetes</taxon>
        <taxon>Eurotiomycetidae</taxon>
        <taxon>Eurotiales</taxon>
        <taxon>Aspergillaceae</taxon>
        <taxon>Aspergillus</taxon>
        <taxon>Aspergillus subgen. Circumdati</taxon>
    </lineage>
</organism>
<evidence type="ECO:0000256" key="1">
    <source>
        <dbReference type="SAM" id="MobiDB-lite"/>
    </source>
</evidence>
<name>A0A319DCI3_9EURO</name>
<dbReference type="AlphaFoldDB" id="A0A319DCI3"/>
<feature type="region of interest" description="Disordered" evidence="1">
    <location>
        <begin position="1"/>
        <end position="28"/>
    </location>
</feature>
<sequence length="217" mass="23917">MLLAMINGSPPPSLSLSPPARASGPETATTCANRHLPSTLRCLTVSLSHCLGTSKACQSGCHSENRNVRGVQMRLFPLPTSVRTGVWGRYQDRGESRDTYLIESLDRVVQILECDRVRPSARPETSITPPMLPVDLHMYEVLLTYYLLDLVHVPASLVQPSRSSSSSRGRERFVAFSVRLAVWPRRYLSCSCSCSLGDFPRPIETCLSGSSIVHTTL</sequence>
<protein>
    <submittedName>
        <fullName evidence="2">Uncharacterized protein</fullName>
    </submittedName>
</protein>
<keyword evidence="3" id="KW-1185">Reference proteome</keyword>
<accession>A0A319DCI3</accession>
<feature type="compositionally biased region" description="Low complexity" evidence="1">
    <location>
        <begin position="14"/>
        <end position="25"/>
    </location>
</feature>
<gene>
    <name evidence="2" type="ORF">BO71DRAFT_216924</name>
</gene>
<dbReference type="EMBL" id="KZ825862">
    <property type="protein sequence ID" value="PYH94951.1"/>
    <property type="molecule type" value="Genomic_DNA"/>
</dbReference>
<reference evidence="2 3" key="1">
    <citation type="submission" date="2018-02" db="EMBL/GenBank/DDBJ databases">
        <title>The genomes of Aspergillus section Nigri reveals drivers in fungal speciation.</title>
        <authorList>
            <consortium name="DOE Joint Genome Institute"/>
            <person name="Vesth T.C."/>
            <person name="Nybo J."/>
            <person name="Theobald S."/>
            <person name="Brandl J."/>
            <person name="Frisvad J.C."/>
            <person name="Nielsen K.F."/>
            <person name="Lyhne E.K."/>
            <person name="Kogle M.E."/>
            <person name="Kuo A."/>
            <person name="Riley R."/>
            <person name="Clum A."/>
            <person name="Nolan M."/>
            <person name="Lipzen A."/>
            <person name="Salamov A."/>
            <person name="Henrissat B."/>
            <person name="Wiebenga A."/>
            <person name="De vries R.P."/>
            <person name="Grigoriev I.V."/>
            <person name="Mortensen U.H."/>
            <person name="Andersen M.R."/>
            <person name="Baker S.E."/>
        </authorList>
    </citation>
    <scope>NUCLEOTIDE SEQUENCE [LARGE SCALE GENOMIC DNA]</scope>
    <source>
        <strain evidence="2 3">CBS 707.79</strain>
    </source>
</reference>
<dbReference type="VEuPathDB" id="FungiDB:BO71DRAFT_216924"/>
<dbReference type="Proteomes" id="UP000247810">
    <property type="component" value="Unassembled WGS sequence"/>
</dbReference>